<proteinExistence type="predicted"/>
<organism evidence="1 2">
    <name type="scientific">Nannochloropsis gaditana</name>
    <dbReference type="NCBI Taxonomy" id="72520"/>
    <lineage>
        <taxon>Eukaryota</taxon>
        <taxon>Sar</taxon>
        <taxon>Stramenopiles</taxon>
        <taxon>Ochrophyta</taxon>
        <taxon>Eustigmatophyceae</taxon>
        <taxon>Eustigmatales</taxon>
        <taxon>Monodopsidaceae</taxon>
        <taxon>Nannochloropsis</taxon>
    </lineage>
</organism>
<protein>
    <submittedName>
        <fullName evidence="1">Uncharacterized protein</fullName>
    </submittedName>
</protein>
<evidence type="ECO:0000313" key="1">
    <source>
        <dbReference type="EMBL" id="EWM20453.1"/>
    </source>
</evidence>
<reference evidence="1 2" key="1">
    <citation type="journal article" date="2014" name="Mol. Plant">
        <title>Chromosome Scale Genome Assembly and Transcriptome Profiling of Nannochloropsis gaditana in Nitrogen Depletion.</title>
        <authorList>
            <person name="Corteggiani Carpinelli E."/>
            <person name="Telatin A."/>
            <person name="Vitulo N."/>
            <person name="Forcato C."/>
            <person name="D'Angelo M."/>
            <person name="Schiavon R."/>
            <person name="Vezzi A."/>
            <person name="Giacometti G.M."/>
            <person name="Morosinotto T."/>
            <person name="Valle G."/>
        </authorList>
    </citation>
    <scope>NUCLEOTIDE SEQUENCE [LARGE SCALE GENOMIC DNA]</scope>
    <source>
        <strain evidence="1 2">B-31</strain>
    </source>
</reference>
<evidence type="ECO:0000313" key="2">
    <source>
        <dbReference type="Proteomes" id="UP000019335"/>
    </source>
</evidence>
<dbReference type="AlphaFoldDB" id="W7TAE4"/>
<dbReference type="Proteomes" id="UP000019335">
    <property type="component" value="Unassembled WGS sequence"/>
</dbReference>
<name>W7TAE4_9STRA</name>
<comment type="caution">
    <text evidence="1">The sequence shown here is derived from an EMBL/GenBank/DDBJ whole genome shotgun (WGS) entry which is preliminary data.</text>
</comment>
<sequence>MAPTEIVIAGVRTITKSGRFQVRSRVSPAISSRDCCRRSSIRSIRAVRGHVSSGKRVIGHVSCLPACVRPSSPWKNNRSPHCLGVISWLWALYFVTPVTSF</sequence>
<gene>
    <name evidence="1" type="ORF">Naga_101907g2</name>
</gene>
<accession>W7TAE4</accession>
<dbReference type="EMBL" id="AZIL01003064">
    <property type="protein sequence ID" value="EWM20453.1"/>
    <property type="molecule type" value="Genomic_DNA"/>
</dbReference>
<keyword evidence="2" id="KW-1185">Reference proteome</keyword>